<dbReference type="GO" id="GO:0046982">
    <property type="term" value="F:protein heterodimerization activity"/>
    <property type="evidence" value="ECO:0007669"/>
    <property type="project" value="InterPro"/>
</dbReference>
<dbReference type="AlphaFoldDB" id="A0A915DJF1"/>
<dbReference type="SUPFAM" id="SSF47113">
    <property type="entry name" value="Histone-fold"/>
    <property type="match status" value="1"/>
</dbReference>
<dbReference type="Proteomes" id="UP000887574">
    <property type="component" value="Unplaced"/>
</dbReference>
<evidence type="ECO:0000313" key="2">
    <source>
        <dbReference type="WBParaSite" id="jg19887"/>
    </source>
</evidence>
<dbReference type="InterPro" id="IPR009072">
    <property type="entry name" value="Histone-fold"/>
</dbReference>
<dbReference type="CDD" id="cd00076">
    <property type="entry name" value="HFD_SF"/>
    <property type="match status" value="1"/>
</dbReference>
<sequence>MLQKHLKEEIMKQCITQAGIEKTVSKETLKIMTGAAQLLMEQLLKQAAFEANSDGRKEVNLKDLDKVWPYTLLSFL</sequence>
<reference evidence="2" key="1">
    <citation type="submission" date="2022-11" db="UniProtKB">
        <authorList>
            <consortium name="WormBaseParasite"/>
        </authorList>
    </citation>
    <scope>IDENTIFICATION</scope>
</reference>
<evidence type="ECO:0000313" key="1">
    <source>
        <dbReference type="Proteomes" id="UP000887574"/>
    </source>
</evidence>
<accession>A0A915DJF1</accession>
<proteinExistence type="predicted"/>
<keyword evidence="1" id="KW-1185">Reference proteome</keyword>
<organism evidence="1 2">
    <name type="scientific">Ditylenchus dipsaci</name>
    <dbReference type="NCBI Taxonomy" id="166011"/>
    <lineage>
        <taxon>Eukaryota</taxon>
        <taxon>Metazoa</taxon>
        <taxon>Ecdysozoa</taxon>
        <taxon>Nematoda</taxon>
        <taxon>Chromadorea</taxon>
        <taxon>Rhabditida</taxon>
        <taxon>Tylenchina</taxon>
        <taxon>Tylenchomorpha</taxon>
        <taxon>Sphaerularioidea</taxon>
        <taxon>Anguinidae</taxon>
        <taxon>Anguininae</taxon>
        <taxon>Ditylenchus</taxon>
    </lineage>
</organism>
<name>A0A915DJF1_9BILA</name>
<dbReference type="WBParaSite" id="jg19887">
    <property type="protein sequence ID" value="jg19887"/>
    <property type="gene ID" value="jg19887"/>
</dbReference>
<dbReference type="Gene3D" id="1.10.20.10">
    <property type="entry name" value="Histone, subunit A"/>
    <property type="match status" value="1"/>
</dbReference>
<protein>
    <submittedName>
        <fullName evidence="2">Centromere protein X</fullName>
    </submittedName>
</protein>